<feature type="region of interest" description="Disordered" evidence="1">
    <location>
        <begin position="1"/>
        <end position="39"/>
    </location>
</feature>
<evidence type="ECO:0000313" key="2">
    <source>
        <dbReference type="EMBL" id="MDR5866160.1"/>
    </source>
</evidence>
<protein>
    <submittedName>
        <fullName evidence="2">Uncharacterized protein</fullName>
    </submittedName>
</protein>
<keyword evidence="3" id="KW-1185">Reference proteome</keyword>
<comment type="caution">
    <text evidence="2">The sequence shown here is derived from an EMBL/GenBank/DDBJ whole genome shotgun (WGS) entry which is preliminary data.</text>
</comment>
<dbReference type="RefSeq" id="WP_309651765.1">
    <property type="nucleotide sequence ID" value="NZ_JARWAK010000003.1"/>
</dbReference>
<name>A0ABU1FZQ9_9GAMM</name>
<sequence length="57" mass="6381">MSATISAPRPGKRDPQRQRHDVQQRRIPREDQGEGGDQAAAMVGYDIRELGRVTHNA</sequence>
<dbReference type="EMBL" id="JARWAK010000003">
    <property type="protein sequence ID" value="MDR5866160.1"/>
    <property type="molecule type" value="Genomic_DNA"/>
</dbReference>
<feature type="compositionally biased region" description="Basic and acidic residues" evidence="1">
    <location>
        <begin position="11"/>
        <end position="32"/>
    </location>
</feature>
<proteinExistence type="predicted"/>
<gene>
    <name evidence="2" type="ORF">QC818_05080</name>
</gene>
<evidence type="ECO:0000313" key="3">
    <source>
        <dbReference type="Proteomes" id="UP001264519"/>
    </source>
</evidence>
<organism evidence="2 3">
    <name type="scientific">Halomonas koreensis</name>
    <dbReference type="NCBI Taxonomy" id="245385"/>
    <lineage>
        <taxon>Bacteria</taxon>
        <taxon>Pseudomonadati</taxon>
        <taxon>Pseudomonadota</taxon>
        <taxon>Gammaproteobacteria</taxon>
        <taxon>Oceanospirillales</taxon>
        <taxon>Halomonadaceae</taxon>
        <taxon>Halomonas</taxon>
    </lineage>
</organism>
<reference evidence="2 3" key="1">
    <citation type="submission" date="2023-04" db="EMBL/GenBank/DDBJ databases">
        <title>A long-awaited taxogenomic arrangement of the family Halomonadaceae.</title>
        <authorList>
            <person name="De La Haba R."/>
            <person name="Chuvochina M."/>
            <person name="Wittouck S."/>
            <person name="Arahal D.R."/>
            <person name="Sanchez-Porro C."/>
            <person name="Hugenholtz P."/>
            <person name="Ventosa A."/>
        </authorList>
    </citation>
    <scope>NUCLEOTIDE SEQUENCE [LARGE SCALE GENOMIC DNA]</scope>
    <source>
        <strain evidence="2 3">DSM 23530</strain>
    </source>
</reference>
<dbReference type="Proteomes" id="UP001264519">
    <property type="component" value="Unassembled WGS sequence"/>
</dbReference>
<accession>A0ABU1FZQ9</accession>
<evidence type="ECO:0000256" key="1">
    <source>
        <dbReference type="SAM" id="MobiDB-lite"/>
    </source>
</evidence>